<dbReference type="InterPro" id="IPR001661">
    <property type="entry name" value="Glyco_hydro_37"/>
</dbReference>
<evidence type="ECO:0000256" key="1">
    <source>
        <dbReference type="ARBA" id="ARBA00001576"/>
    </source>
</evidence>
<dbReference type="PANTHER" id="PTHR23403:SF1">
    <property type="entry name" value="TREHALASE"/>
    <property type="match status" value="1"/>
</dbReference>
<organism evidence="6 7">
    <name type="scientific">Ranatra chinensis</name>
    <dbReference type="NCBI Taxonomy" id="642074"/>
    <lineage>
        <taxon>Eukaryota</taxon>
        <taxon>Metazoa</taxon>
        <taxon>Ecdysozoa</taxon>
        <taxon>Arthropoda</taxon>
        <taxon>Hexapoda</taxon>
        <taxon>Insecta</taxon>
        <taxon>Pterygota</taxon>
        <taxon>Neoptera</taxon>
        <taxon>Paraneoptera</taxon>
        <taxon>Hemiptera</taxon>
        <taxon>Heteroptera</taxon>
        <taxon>Panheteroptera</taxon>
        <taxon>Nepomorpha</taxon>
        <taxon>Nepidae</taxon>
        <taxon>Ranatrinae</taxon>
        <taxon>Ranatra</taxon>
    </lineage>
</organism>
<comment type="caution">
    <text evidence="6">The sequence shown here is derived from an EMBL/GenBank/DDBJ whole genome shotgun (WGS) entry which is preliminary data.</text>
</comment>
<evidence type="ECO:0000256" key="2">
    <source>
        <dbReference type="ARBA" id="ARBA00005615"/>
    </source>
</evidence>
<reference evidence="6 7" key="1">
    <citation type="submission" date="2024-07" db="EMBL/GenBank/DDBJ databases">
        <title>Chromosome-level genome assembly of the water stick insect Ranatra chinensis (Heteroptera: Nepidae).</title>
        <authorList>
            <person name="Liu X."/>
        </authorList>
    </citation>
    <scope>NUCLEOTIDE SEQUENCE [LARGE SCALE GENOMIC DNA]</scope>
    <source>
        <strain evidence="6">Cailab_2021Rc</strain>
        <tissue evidence="6">Muscle</tissue>
    </source>
</reference>
<sequence length="333" mass="37640">MYRSARGVLMNLVLMVRQYKHLPKANRVYFLGRTDAPLLTPIADDYVRFTSDWDLLRNILTTLQVEFDYWIKVRTSMLQTRYHVFLAALDAKEKIPRAETYAEDWMAKVNEYGVLDENFIARRFWGRTGTDRRAIGVYLNSLMELNARLLAKYCLRFEMVGQARLYDRMSRELRKTVETLLFDTKRGRWADYDVTSGHVPGCSPGCVAPLWTGTGRGDTEGLPEGLGECVEVWRSGGGGAGPELQGLVAAGLSCCPQLRPIGLDLASSWLSSLPSPSRLPLTSAAISLYLLHLYPEVEICSLKITTPNRIITNKLLLSLCLILPFAYNFHSLY</sequence>
<proteinExistence type="inferred from homology"/>
<keyword evidence="5" id="KW-0378">Hydrolase</keyword>
<evidence type="ECO:0000313" key="6">
    <source>
        <dbReference type="EMBL" id="KAL1132257.1"/>
    </source>
</evidence>
<accession>A0ABD0YLZ7</accession>
<evidence type="ECO:0000313" key="7">
    <source>
        <dbReference type="Proteomes" id="UP001558652"/>
    </source>
</evidence>
<dbReference type="InterPro" id="IPR008928">
    <property type="entry name" value="6-hairpin_glycosidase_sf"/>
</dbReference>
<dbReference type="Proteomes" id="UP001558652">
    <property type="component" value="Unassembled WGS sequence"/>
</dbReference>
<dbReference type="PRINTS" id="PR00744">
    <property type="entry name" value="GLHYDRLASE37"/>
</dbReference>
<evidence type="ECO:0000256" key="5">
    <source>
        <dbReference type="RuleBase" id="RU361180"/>
    </source>
</evidence>
<dbReference type="EC" id="3.2.1.28" evidence="3 5"/>
<keyword evidence="7" id="KW-1185">Reference proteome</keyword>
<dbReference type="Gene3D" id="1.50.10.10">
    <property type="match status" value="1"/>
</dbReference>
<name>A0ABD0YLZ7_9HEMI</name>
<protein>
    <recommendedName>
        <fullName evidence="4 5">Trehalase</fullName>
        <ecNumber evidence="3 5">3.2.1.28</ecNumber>
    </recommendedName>
    <alternativeName>
        <fullName evidence="5">Alpha-trehalose glucohydrolase</fullName>
    </alternativeName>
</protein>
<gene>
    <name evidence="6" type="ORF">AAG570_010214</name>
</gene>
<evidence type="ECO:0000256" key="4">
    <source>
        <dbReference type="ARBA" id="ARBA00019905"/>
    </source>
</evidence>
<dbReference type="EMBL" id="JBFDAA010000005">
    <property type="protein sequence ID" value="KAL1132257.1"/>
    <property type="molecule type" value="Genomic_DNA"/>
</dbReference>
<dbReference type="SUPFAM" id="SSF48208">
    <property type="entry name" value="Six-hairpin glycosidases"/>
    <property type="match status" value="1"/>
</dbReference>
<dbReference type="Pfam" id="PF01204">
    <property type="entry name" value="Trehalase"/>
    <property type="match status" value="1"/>
</dbReference>
<dbReference type="GO" id="GO:0004555">
    <property type="term" value="F:alpha,alpha-trehalase activity"/>
    <property type="evidence" value="ECO:0007669"/>
    <property type="project" value="UniProtKB-EC"/>
</dbReference>
<comment type="catalytic activity">
    <reaction evidence="1 5">
        <text>alpha,alpha-trehalose + H2O = alpha-D-glucose + beta-D-glucose</text>
        <dbReference type="Rhea" id="RHEA:32675"/>
        <dbReference type="ChEBI" id="CHEBI:15377"/>
        <dbReference type="ChEBI" id="CHEBI:15903"/>
        <dbReference type="ChEBI" id="CHEBI:16551"/>
        <dbReference type="ChEBI" id="CHEBI:17925"/>
        <dbReference type="EC" id="3.2.1.28"/>
    </reaction>
</comment>
<dbReference type="InterPro" id="IPR012341">
    <property type="entry name" value="6hp_glycosidase-like_sf"/>
</dbReference>
<dbReference type="PANTHER" id="PTHR23403">
    <property type="entry name" value="TREHALASE"/>
    <property type="match status" value="1"/>
</dbReference>
<comment type="similarity">
    <text evidence="2 5">Belongs to the glycosyl hydrolase 37 family.</text>
</comment>
<keyword evidence="5" id="KW-0326">Glycosidase</keyword>
<dbReference type="AlphaFoldDB" id="A0ABD0YLZ7"/>
<evidence type="ECO:0000256" key="3">
    <source>
        <dbReference type="ARBA" id="ARBA00012757"/>
    </source>
</evidence>